<gene>
    <name evidence="1" type="ORF">UFOVP577_36</name>
</gene>
<sequence>MPSTPTSKKCNFLGCREDKVFGTGWCQTHGGKRSDKYKQNERLYNLPVWDKIKRRVMTTQPLCVGCKVIGKVVQAEAVDHVFPHRQNDQRFLVNVFQPLCIPCHTQKTRLEQLGIFRRYTDNSWIDYGEQHYSEVIDSDSLSNFYIA</sequence>
<organism evidence="1">
    <name type="scientific">uncultured Caudovirales phage</name>
    <dbReference type="NCBI Taxonomy" id="2100421"/>
    <lineage>
        <taxon>Viruses</taxon>
        <taxon>Duplodnaviria</taxon>
        <taxon>Heunggongvirae</taxon>
        <taxon>Uroviricota</taxon>
        <taxon>Caudoviricetes</taxon>
        <taxon>Peduoviridae</taxon>
        <taxon>Maltschvirus</taxon>
        <taxon>Maltschvirus maltsch</taxon>
    </lineage>
</organism>
<evidence type="ECO:0000313" key="1">
    <source>
        <dbReference type="EMBL" id="CAB4150792.1"/>
    </source>
</evidence>
<reference evidence="1" key="1">
    <citation type="submission" date="2020-04" db="EMBL/GenBank/DDBJ databases">
        <authorList>
            <person name="Chiriac C."/>
            <person name="Salcher M."/>
            <person name="Ghai R."/>
            <person name="Kavagutti S V."/>
        </authorList>
    </citation>
    <scope>NUCLEOTIDE SEQUENCE</scope>
</reference>
<dbReference type="EMBL" id="LR796547">
    <property type="protein sequence ID" value="CAB4150792.1"/>
    <property type="molecule type" value="Genomic_DNA"/>
</dbReference>
<protein>
    <recommendedName>
        <fullName evidence="2">HNH endonuclease</fullName>
    </recommendedName>
</protein>
<proteinExistence type="predicted"/>
<name>A0A6J5MWT7_9CAUD</name>
<evidence type="ECO:0008006" key="2">
    <source>
        <dbReference type="Google" id="ProtNLM"/>
    </source>
</evidence>
<accession>A0A6J5MWT7</accession>